<dbReference type="PROSITE" id="PS52016">
    <property type="entry name" value="TONB_DEPENDENT_REC_3"/>
    <property type="match status" value="1"/>
</dbReference>
<feature type="domain" description="TonB-dependent receptor plug" evidence="2">
    <location>
        <begin position="210"/>
        <end position="339"/>
    </location>
</feature>
<comment type="similarity">
    <text evidence="1">Belongs to the TonB-dependent receptor family.</text>
</comment>
<keyword evidence="4" id="KW-1185">Reference proteome</keyword>
<dbReference type="InterPro" id="IPR023996">
    <property type="entry name" value="TonB-dep_OMP_SusC/RagA"/>
</dbReference>
<dbReference type="Pfam" id="PF07715">
    <property type="entry name" value="Plug"/>
    <property type="match status" value="1"/>
</dbReference>
<dbReference type="NCBIfam" id="TIGR04056">
    <property type="entry name" value="OMP_RagA_SusC"/>
    <property type="match status" value="1"/>
</dbReference>
<evidence type="ECO:0000259" key="2">
    <source>
        <dbReference type="Pfam" id="PF07715"/>
    </source>
</evidence>
<keyword evidence="1" id="KW-1134">Transmembrane beta strand</keyword>
<dbReference type="InterPro" id="IPR039426">
    <property type="entry name" value="TonB-dep_rcpt-like"/>
</dbReference>
<keyword evidence="1" id="KW-0812">Transmembrane</keyword>
<accession>A0A1C3YPX3</accession>
<comment type="subcellular location">
    <subcellularLocation>
        <location evidence="1">Cell outer membrane</location>
        <topology evidence="1">Multi-pass membrane protein</topology>
    </subcellularLocation>
</comment>
<dbReference type="GO" id="GO:0009279">
    <property type="term" value="C:cell outer membrane"/>
    <property type="evidence" value="ECO:0007669"/>
    <property type="project" value="UniProtKB-SubCell"/>
</dbReference>
<dbReference type="SUPFAM" id="SSF56935">
    <property type="entry name" value="Porins"/>
    <property type="match status" value="1"/>
</dbReference>
<dbReference type="AlphaFoldDB" id="A0A1C3YPX3"/>
<evidence type="ECO:0000313" key="4">
    <source>
        <dbReference type="Proteomes" id="UP000242818"/>
    </source>
</evidence>
<dbReference type="InterPro" id="IPR023997">
    <property type="entry name" value="TonB-dep_OMP_SusC/RagA_CS"/>
</dbReference>
<dbReference type="NCBIfam" id="TIGR04057">
    <property type="entry name" value="SusC_RagA_signa"/>
    <property type="match status" value="1"/>
</dbReference>
<keyword evidence="1" id="KW-0472">Membrane</keyword>
<organism evidence="3 4">
    <name type="scientific">Chitinophaga costaii</name>
    <dbReference type="NCBI Taxonomy" id="1335309"/>
    <lineage>
        <taxon>Bacteria</taxon>
        <taxon>Pseudomonadati</taxon>
        <taxon>Bacteroidota</taxon>
        <taxon>Chitinophagia</taxon>
        <taxon>Chitinophagales</taxon>
        <taxon>Chitinophagaceae</taxon>
        <taxon>Chitinophaga</taxon>
    </lineage>
</organism>
<reference evidence="3 4" key="1">
    <citation type="submission" date="2016-08" db="EMBL/GenBank/DDBJ databases">
        <authorList>
            <person name="Seilhamer J.J."/>
        </authorList>
    </citation>
    <scope>NUCLEOTIDE SEQUENCE [LARGE SCALE GENOMIC DNA]</scope>
    <source>
        <strain evidence="3 4">A37T2</strain>
    </source>
</reference>
<dbReference type="EMBL" id="FMAR01000001">
    <property type="protein sequence ID" value="SCB72120.1"/>
    <property type="molecule type" value="Genomic_DNA"/>
</dbReference>
<evidence type="ECO:0000313" key="3">
    <source>
        <dbReference type="EMBL" id="SCB72120.1"/>
    </source>
</evidence>
<protein>
    <submittedName>
        <fullName evidence="3">TonB-linked outer membrane protein, SusC/RagA family</fullName>
    </submittedName>
</protein>
<dbReference type="Gene3D" id="2.170.130.10">
    <property type="entry name" value="TonB-dependent receptor, plug domain"/>
    <property type="match status" value="1"/>
</dbReference>
<name>A0A1C3YPX3_9BACT</name>
<keyword evidence="1" id="KW-0998">Cell outer membrane</keyword>
<proteinExistence type="inferred from homology"/>
<dbReference type="InterPro" id="IPR012910">
    <property type="entry name" value="Plug_dom"/>
</dbReference>
<evidence type="ECO:0000256" key="1">
    <source>
        <dbReference type="PROSITE-ProRule" id="PRU01360"/>
    </source>
</evidence>
<sequence>MKLTILLLTAALLQVSARGLSQNISFNGKNVALEKVFAAVESQTDYVFLYKATALTVAQPVTINAQGLGLEAFLSKVFEHQSLTYRIIDKNILISRKEPAPPVGISSVDSLPAKQELINVFVFAAGYAPLGSATISNLTDKKNYLTAGTGSAQVPIRLGDQLRISFIGYVDHFFTINEAILTSRAYNIEMTLSENKLDEVQVTVLGTTNKRTGTANIATVKARDIERQPVVNVLDAIAGRVPGLHISQTANTAAARKVELRGRNVLNEGMYTDPLYVVDGLPIATLSVNPFGSSTPVQGGYSTSESPLYMINPLDIESVDVLKDADATALYGSRGANGVIIITTKKGKPGPTRFNASYSKVFSGVQRYMHLMNTDQYLAVRKEAMMNDAATPTRDNAPDLTVWDQHAYTDWQRLFFKNEQSDDVQMTAEGGLLLNTFRVSVGYTSTTEMYNQGKGNDRLTVGISFNHRSPNGKVTLDLSTNNTYSNNESAATLDFFSLPPNAPSMYDANGEYNFEPYRTTYGSSYPFSNIKQWGENQTLKSQTNVGFTYEIIKDLTVGVHLSGEFFTNKSGNYYPKEGKDPITNPISMAIYGSGTGKSVLVRPNINYIKLFGGAKISASLAADYSYADQSAETLFGMNYSNDNLIKSYANAQLVQAMNSYTQLKMASMLATISFDWQSKYIVNLNGRRDGSSRFGDGTRFGNFGSAGASWVISNEKWFKQANMNWLSFAQLRSTYGVMGNANVGDYQYLSRWSNIPAGALDKLPDYDDQSIYTLVQPVNQKYSWSSASKFEVGARIGFFNSQLNVEANYYINRDGNQLTNITTPAFTGFTSVTGNWPAVIRNAGVELMLDATILNTNTWGITARFQVSKNQNTLVAFPGLEDSPYKDMYRIGTSVTAKAYSHYIGINPLNGTPMFEDHNGDGLQPAGMTGTNFPDTKLDDHYKIIDLNPKYFGGGGFRVDFMRVLSLDAQFSFENSLVADQLNNLGYGVMNNMVLYNDIDKRHWKQPGDKAIYAKYSTLSNGGLFGSDAYYAKGAFISLDNLSLAYILPANWVKKIGMKQGTFSVNSSKIFKVSQYRISDVELGTTPQIRRIAANLRFSL</sequence>
<gene>
    <name evidence="3" type="ORF">GA0116948_10135</name>
</gene>
<dbReference type="Proteomes" id="UP000242818">
    <property type="component" value="Unassembled WGS sequence"/>
</dbReference>
<dbReference type="InterPro" id="IPR037066">
    <property type="entry name" value="Plug_dom_sf"/>
</dbReference>
<dbReference type="STRING" id="1335309.GA0116948_10135"/>
<keyword evidence="1" id="KW-0813">Transport</keyword>
<dbReference type="RefSeq" id="WP_165798300.1">
    <property type="nucleotide sequence ID" value="NZ_FMAR01000001.1"/>
</dbReference>